<dbReference type="Proteomes" id="UP000276133">
    <property type="component" value="Unassembled WGS sequence"/>
</dbReference>
<comment type="caution">
    <text evidence="1">The sequence shown here is derived from an EMBL/GenBank/DDBJ whole genome shotgun (WGS) entry which is preliminary data.</text>
</comment>
<name>A0A3M7Q5E8_BRAPC</name>
<evidence type="ECO:0000313" key="1">
    <source>
        <dbReference type="EMBL" id="RNA06469.1"/>
    </source>
</evidence>
<organism evidence="1 2">
    <name type="scientific">Brachionus plicatilis</name>
    <name type="common">Marine rotifer</name>
    <name type="synonym">Brachionus muelleri</name>
    <dbReference type="NCBI Taxonomy" id="10195"/>
    <lineage>
        <taxon>Eukaryota</taxon>
        <taxon>Metazoa</taxon>
        <taxon>Spiralia</taxon>
        <taxon>Gnathifera</taxon>
        <taxon>Rotifera</taxon>
        <taxon>Eurotatoria</taxon>
        <taxon>Monogononta</taxon>
        <taxon>Pseudotrocha</taxon>
        <taxon>Ploima</taxon>
        <taxon>Brachionidae</taxon>
        <taxon>Brachionus</taxon>
    </lineage>
</organism>
<protein>
    <submittedName>
        <fullName evidence="1">Uncharacterized protein</fullName>
    </submittedName>
</protein>
<evidence type="ECO:0000313" key="2">
    <source>
        <dbReference type="Proteomes" id="UP000276133"/>
    </source>
</evidence>
<sequence length="60" mass="6900">MIWNDFAFALSASSNFSHLAVTKIVKKCDDSKFKNSADNQICCCKAIFLNNKNKKRCFQY</sequence>
<dbReference type="AlphaFoldDB" id="A0A3M7Q5E8"/>
<dbReference type="EMBL" id="REGN01007389">
    <property type="protein sequence ID" value="RNA06469.1"/>
    <property type="molecule type" value="Genomic_DNA"/>
</dbReference>
<reference evidence="1 2" key="1">
    <citation type="journal article" date="2018" name="Sci. Rep.">
        <title>Genomic signatures of local adaptation to the degree of environmental predictability in rotifers.</title>
        <authorList>
            <person name="Franch-Gras L."/>
            <person name="Hahn C."/>
            <person name="Garcia-Roger E.M."/>
            <person name="Carmona M.J."/>
            <person name="Serra M."/>
            <person name="Gomez A."/>
        </authorList>
    </citation>
    <scope>NUCLEOTIDE SEQUENCE [LARGE SCALE GENOMIC DNA]</scope>
    <source>
        <strain evidence="1">HYR1</strain>
    </source>
</reference>
<proteinExistence type="predicted"/>
<keyword evidence="2" id="KW-1185">Reference proteome</keyword>
<accession>A0A3M7Q5E8</accession>
<gene>
    <name evidence="1" type="ORF">BpHYR1_000401</name>
</gene>